<dbReference type="GO" id="GO:0000139">
    <property type="term" value="C:Golgi membrane"/>
    <property type="evidence" value="ECO:0007669"/>
    <property type="project" value="TreeGrafter"/>
</dbReference>
<accession>A0A9P4NJ05</accession>
<name>A0A9P4NJ05_9PEZI</name>
<organism evidence="4 5">
    <name type="scientific">Tothia fuscella</name>
    <dbReference type="NCBI Taxonomy" id="1048955"/>
    <lineage>
        <taxon>Eukaryota</taxon>
        <taxon>Fungi</taxon>
        <taxon>Dikarya</taxon>
        <taxon>Ascomycota</taxon>
        <taxon>Pezizomycotina</taxon>
        <taxon>Dothideomycetes</taxon>
        <taxon>Pleosporomycetidae</taxon>
        <taxon>Venturiales</taxon>
        <taxon>Cylindrosympodiaceae</taxon>
        <taxon>Tothia</taxon>
    </lineage>
</organism>
<protein>
    <submittedName>
        <fullName evidence="4">Uncharacterized protein</fullName>
    </submittedName>
</protein>
<dbReference type="GO" id="GO:0006487">
    <property type="term" value="P:protein N-linked glycosylation"/>
    <property type="evidence" value="ECO:0007669"/>
    <property type="project" value="TreeGrafter"/>
</dbReference>
<dbReference type="InterPro" id="IPR008630">
    <property type="entry name" value="Glyco_trans_34"/>
</dbReference>
<proteinExistence type="inferred from homology"/>
<dbReference type="OrthoDB" id="205108at2759"/>
<keyword evidence="2" id="KW-0328">Glycosyltransferase</keyword>
<dbReference type="Pfam" id="PF05637">
    <property type="entry name" value="Glyco_transf_34"/>
    <property type="match status" value="1"/>
</dbReference>
<evidence type="ECO:0000256" key="1">
    <source>
        <dbReference type="ARBA" id="ARBA00005664"/>
    </source>
</evidence>
<evidence type="ECO:0000313" key="5">
    <source>
        <dbReference type="Proteomes" id="UP000800235"/>
    </source>
</evidence>
<keyword evidence="3" id="KW-0808">Transferase</keyword>
<dbReference type="GO" id="GO:0016757">
    <property type="term" value="F:glycosyltransferase activity"/>
    <property type="evidence" value="ECO:0007669"/>
    <property type="project" value="UniProtKB-KW"/>
</dbReference>
<dbReference type="Proteomes" id="UP000800235">
    <property type="component" value="Unassembled WGS sequence"/>
</dbReference>
<dbReference type="PANTHER" id="PTHR31306:SF4">
    <property type="entry name" value="ALPHA-1,2-GALACTOSYLTRANSFERASE"/>
    <property type="match status" value="1"/>
</dbReference>
<dbReference type="SUPFAM" id="SSF53448">
    <property type="entry name" value="Nucleotide-diphospho-sugar transferases"/>
    <property type="match status" value="1"/>
</dbReference>
<evidence type="ECO:0000313" key="4">
    <source>
        <dbReference type="EMBL" id="KAF2423289.1"/>
    </source>
</evidence>
<comment type="similarity">
    <text evidence="1">Belongs to the glycosyltransferase 34 family.</text>
</comment>
<reference evidence="4" key="1">
    <citation type="journal article" date="2020" name="Stud. Mycol.">
        <title>101 Dothideomycetes genomes: a test case for predicting lifestyles and emergence of pathogens.</title>
        <authorList>
            <person name="Haridas S."/>
            <person name="Albert R."/>
            <person name="Binder M."/>
            <person name="Bloem J."/>
            <person name="Labutti K."/>
            <person name="Salamov A."/>
            <person name="Andreopoulos B."/>
            <person name="Baker S."/>
            <person name="Barry K."/>
            <person name="Bills G."/>
            <person name="Bluhm B."/>
            <person name="Cannon C."/>
            <person name="Castanera R."/>
            <person name="Culley D."/>
            <person name="Daum C."/>
            <person name="Ezra D."/>
            <person name="Gonzalez J."/>
            <person name="Henrissat B."/>
            <person name="Kuo A."/>
            <person name="Liang C."/>
            <person name="Lipzen A."/>
            <person name="Lutzoni F."/>
            <person name="Magnuson J."/>
            <person name="Mondo S."/>
            <person name="Nolan M."/>
            <person name="Ohm R."/>
            <person name="Pangilinan J."/>
            <person name="Park H.-J."/>
            <person name="Ramirez L."/>
            <person name="Alfaro M."/>
            <person name="Sun H."/>
            <person name="Tritt A."/>
            <person name="Yoshinaga Y."/>
            <person name="Zwiers L.-H."/>
            <person name="Turgeon B."/>
            <person name="Goodwin S."/>
            <person name="Spatafora J."/>
            <person name="Crous P."/>
            <person name="Grigoriev I."/>
        </authorList>
    </citation>
    <scope>NUCLEOTIDE SEQUENCE</scope>
    <source>
        <strain evidence="4">CBS 130266</strain>
    </source>
</reference>
<evidence type="ECO:0000256" key="3">
    <source>
        <dbReference type="ARBA" id="ARBA00022679"/>
    </source>
</evidence>
<evidence type="ECO:0000256" key="2">
    <source>
        <dbReference type="ARBA" id="ARBA00022676"/>
    </source>
</evidence>
<dbReference type="InterPro" id="IPR029044">
    <property type="entry name" value="Nucleotide-diphossugar_trans"/>
</dbReference>
<dbReference type="Gene3D" id="3.90.550.10">
    <property type="entry name" value="Spore Coat Polysaccharide Biosynthesis Protein SpsA, Chain A"/>
    <property type="match status" value="1"/>
</dbReference>
<dbReference type="AlphaFoldDB" id="A0A9P4NJ05"/>
<sequence length="380" mass="43224">MWPSYTGNPGVIEKLPSPPIFQRPENIPKFGSDEETWSKETATLPVLIVPSHLQHAAPETQVAKPVEVINEKDAAKTKAAEGLKKAEVEKPTEISECASQNALAQNPLPALNTTFRVADDIVYSPAGPKPNQIVVVTATDGNGHNGGIDDIILQTSMNRKQYCAYHGYNYHFVNISQFDLEGAHPVWKKIPAIVDAFNTYPEAQWVFFLDLDAIIMNPKQDLNTLTLSHPGMQKSLDFGRQFTGSERTPLGVYMPSERDAHLQDIDMLIAQDHNGINAGSFFLRRSKYTQWLLDMWSDPFFMKMDWAGKEQDTLLHFIKHHRTFREHVGLLKQRVANAYPEGGDEMRWQKDDLVVHLAGCWVEDKCQERWQKFWKERIVV</sequence>
<gene>
    <name evidence="4" type="ORF">EJ08DRAFT_596244</name>
</gene>
<dbReference type="PANTHER" id="PTHR31306">
    <property type="entry name" value="ALPHA-1,6-MANNOSYLTRANSFERASE MNN11-RELATED"/>
    <property type="match status" value="1"/>
</dbReference>
<comment type="caution">
    <text evidence="4">The sequence shown here is derived from an EMBL/GenBank/DDBJ whole genome shotgun (WGS) entry which is preliminary data.</text>
</comment>
<dbReference type="EMBL" id="MU007083">
    <property type="protein sequence ID" value="KAF2423289.1"/>
    <property type="molecule type" value="Genomic_DNA"/>
</dbReference>
<keyword evidence="5" id="KW-1185">Reference proteome</keyword>